<organism evidence="2 3">
    <name type="scientific">Adineta steineri</name>
    <dbReference type="NCBI Taxonomy" id="433720"/>
    <lineage>
        <taxon>Eukaryota</taxon>
        <taxon>Metazoa</taxon>
        <taxon>Spiralia</taxon>
        <taxon>Gnathifera</taxon>
        <taxon>Rotifera</taxon>
        <taxon>Eurotatoria</taxon>
        <taxon>Bdelloidea</taxon>
        <taxon>Adinetida</taxon>
        <taxon>Adinetidae</taxon>
        <taxon>Adineta</taxon>
    </lineage>
</organism>
<evidence type="ECO:0000313" key="3">
    <source>
        <dbReference type="Proteomes" id="UP000663891"/>
    </source>
</evidence>
<gene>
    <name evidence="1" type="ORF">JYZ213_LOCUS22108</name>
    <name evidence="2" type="ORF">VCS650_LOCUS25300</name>
</gene>
<dbReference type="EMBL" id="CAJNON010000323">
    <property type="protein sequence ID" value="CAF1195337.1"/>
    <property type="molecule type" value="Genomic_DNA"/>
</dbReference>
<name>A0A814VZE1_9BILA</name>
<dbReference type="Proteomes" id="UP000663891">
    <property type="component" value="Unassembled WGS sequence"/>
</dbReference>
<dbReference type="AlphaFoldDB" id="A0A814VZE1"/>
<dbReference type="Proteomes" id="UP000663845">
    <property type="component" value="Unassembled WGS sequence"/>
</dbReference>
<evidence type="ECO:0000313" key="1">
    <source>
        <dbReference type="EMBL" id="CAF1114210.1"/>
    </source>
</evidence>
<reference evidence="2" key="1">
    <citation type="submission" date="2021-02" db="EMBL/GenBank/DDBJ databases">
        <authorList>
            <person name="Nowell W R."/>
        </authorList>
    </citation>
    <scope>NUCLEOTIDE SEQUENCE</scope>
</reference>
<dbReference type="OrthoDB" id="10049658at2759"/>
<protein>
    <submittedName>
        <fullName evidence="2">Uncharacterized protein</fullName>
    </submittedName>
</protein>
<dbReference type="SUPFAM" id="SSF52047">
    <property type="entry name" value="RNI-like"/>
    <property type="match status" value="1"/>
</dbReference>
<proteinExistence type="predicted"/>
<evidence type="ECO:0000313" key="2">
    <source>
        <dbReference type="EMBL" id="CAF1195337.1"/>
    </source>
</evidence>
<accession>A0A814VZE1</accession>
<sequence>MISIYNTFLAPLLRRMSNLEQLSLYFISPHGPIIDGDHLEKNIINYMPKLNKFGFSVHSNVLLNKQIYLPSNDDIQKSFRKFQKNHVISNVGYFSQENQYHCHVYSYPYTLTYYDNITNNFSSGLFKCVRAISLFDERPFEHDFFFQIAQCFPYLEKLNLHNRQLQKNENQQLSLIKFPHLVELDLVRVHESYVEQFLDYRKTSLPNYVYLYVDYRILDQVTHTFTRDATRMNCCKINELLLLNKPASSLDLKDYFPHAKVE</sequence>
<comment type="caution">
    <text evidence="2">The sequence shown here is derived from an EMBL/GenBank/DDBJ whole genome shotgun (WGS) entry which is preliminary data.</text>
</comment>
<dbReference type="EMBL" id="CAJNOG010000248">
    <property type="protein sequence ID" value="CAF1114210.1"/>
    <property type="molecule type" value="Genomic_DNA"/>
</dbReference>